<dbReference type="InterPro" id="IPR016181">
    <property type="entry name" value="Acyl_CoA_acyltransferase"/>
</dbReference>
<proteinExistence type="predicted"/>
<sequence length="170" mass="18978">MNIRPVLKSDAARIVEIYNHYVQTTTITFEEQPVSEAEMQARIDNVLSADLPWLVVEEDGLVQGYAYAGPWKGRSAYRFTVEPSVYLAPEALSLGMGKRLYQHLLDTLQQLGIEQVLGVIALPNSASIGLHEAFGFKKVGEFSRIGYKFGRWLSVGYWQLSLGLHSASND</sequence>
<dbReference type="InterPro" id="IPR000182">
    <property type="entry name" value="GNAT_dom"/>
</dbReference>
<dbReference type="Pfam" id="PF13420">
    <property type="entry name" value="Acetyltransf_4"/>
    <property type="match status" value="1"/>
</dbReference>
<dbReference type="PROSITE" id="PS51186">
    <property type="entry name" value="GNAT"/>
    <property type="match status" value="1"/>
</dbReference>
<keyword evidence="5" id="KW-1185">Reference proteome</keyword>
<evidence type="ECO:0000313" key="4">
    <source>
        <dbReference type="EMBL" id="SDH90618.1"/>
    </source>
</evidence>
<dbReference type="PANTHER" id="PTHR43072:SF23">
    <property type="entry name" value="UPF0039 PROTEIN C11D3.02C"/>
    <property type="match status" value="1"/>
</dbReference>
<name>A0A1G8G890_9VIBR</name>
<dbReference type="STRING" id="861298.SAMN04488136_13525"/>
<dbReference type="AlphaFoldDB" id="A0A1G8G890"/>
<dbReference type="Proteomes" id="UP000198854">
    <property type="component" value="Unassembled WGS sequence"/>
</dbReference>
<organism evidence="4 5">
    <name type="scientific">Vibrio xiamenensis</name>
    <dbReference type="NCBI Taxonomy" id="861298"/>
    <lineage>
        <taxon>Bacteria</taxon>
        <taxon>Pseudomonadati</taxon>
        <taxon>Pseudomonadota</taxon>
        <taxon>Gammaproteobacteria</taxon>
        <taxon>Vibrionales</taxon>
        <taxon>Vibrionaceae</taxon>
        <taxon>Vibrio</taxon>
    </lineage>
</organism>
<keyword evidence="2" id="KW-0012">Acyltransferase</keyword>
<dbReference type="Gene3D" id="3.40.630.30">
    <property type="match status" value="1"/>
</dbReference>
<evidence type="ECO:0000259" key="3">
    <source>
        <dbReference type="PROSITE" id="PS51186"/>
    </source>
</evidence>
<keyword evidence="1 4" id="KW-0808">Transferase</keyword>
<dbReference type="PANTHER" id="PTHR43072">
    <property type="entry name" value="N-ACETYLTRANSFERASE"/>
    <property type="match status" value="1"/>
</dbReference>
<dbReference type="OrthoDB" id="5459937at2"/>
<dbReference type="EMBL" id="FNDD01000035">
    <property type="protein sequence ID" value="SDH90618.1"/>
    <property type="molecule type" value="Genomic_DNA"/>
</dbReference>
<dbReference type="NCBIfam" id="NF040504">
    <property type="entry name" value="resist_ArsN1b"/>
    <property type="match status" value="1"/>
</dbReference>
<evidence type="ECO:0000256" key="2">
    <source>
        <dbReference type="ARBA" id="ARBA00023315"/>
    </source>
</evidence>
<dbReference type="SUPFAM" id="SSF55729">
    <property type="entry name" value="Acyl-CoA N-acyltransferases (Nat)"/>
    <property type="match status" value="1"/>
</dbReference>
<feature type="domain" description="N-acetyltransferase" evidence="3">
    <location>
        <begin position="1"/>
        <end position="163"/>
    </location>
</feature>
<dbReference type="RefSeq" id="WP_093278796.1">
    <property type="nucleotide sequence ID" value="NZ_FNDD01000035.1"/>
</dbReference>
<dbReference type="GO" id="GO:0016747">
    <property type="term" value="F:acyltransferase activity, transferring groups other than amino-acyl groups"/>
    <property type="evidence" value="ECO:0007669"/>
    <property type="project" value="InterPro"/>
</dbReference>
<dbReference type="CDD" id="cd04301">
    <property type="entry name" value="NAT_SF"/>
    <property type="match status" value="1"/>
</dbReference>
<reference evidence="5" key="1">
    <citation type="submission" date="2016-10" db="EMBL/GenBank/DDBJ databases">
        <authorList>
            <person name="Varghese N."/>
            <person name="Submissions S."/>
        </authorList>
    </citation>
    <scope>NUCLEOTIDE SEQUENCE [LARGE SCALE GENOMIC DNA]</scope>
    <source>
        <strain evidence="5">CGMCC 1.10228</strain>
    </source>
</reference>
<evidence type="ECO:0000256" key="1">
    <source>
        <dbReference type="ARBA" id="ARBA00022679"/>
    </source>
</evidence>
<accession>A0A1G8G890</accession>
<protein>
    <submittedName>
        <fullName evidence="4">Phosphinothricin acetyltransferase</fullName>
    </submittedName>
</protein>
<gene>
    <name evidence="4" type="ORF">SAMN04488136_13525</name>
</gene>
<evidence type="ECO:0000313" key="5">
    <source>
        <dbReference type="Proteomes" id="UP000198854"/>
    </source>
</evidence>